<evidence type="ECO:0000313" key="5">
    <source>
        <dbReference type="EMBL" id="XBH04832.1"/>
    </source>
</evidence>
<dbReference type="RefSeq" id="WP_406697631.1">
    <property type="nucleotide sequence ID" value="NZ_CP155447.1"/>
</dbReference>
<proteinExistence type="inferred from homology"/>
<feature type="domain" description="Sulfatase N-terminal" evidence="4">
    <location>
        <begin position="25"/>
        <end position="337"/>
    </location>
</feature>
<accession>A0AAU7CIU5</accession>
<evidence type="ECO:0000256" key="3">
    <source>
        <dbReference type="SAM" id="SignalP"/>
    </source>
</evidence>
<evidence type="ECO:0000259" key="4">
    <source>
        <dbReference type="Pfam" id="PF00884"/>
    </source>
</evidence>
<sequence length="461" mass="49841">MTRRFLLGLAFLSLAATAHAAEKRPNILYILADDWGWGDLGCYGNPRLKTPNLDALARQGTLLTQYYQCGSVCSPSRTAQITGRYPSRFGVHGHFATNEQNQKRGMPNWLDPEAVTLAKLLKTQGYTTAHFGKWHLGGVGAPLPDRYGYDVAKIGAAGPVTDSSFGTVNSRPRSTELIVDETIKFLEQIKAKPFFAQAWLLDTHAILNPSPEALAAYPELQVPGIPFTSPARVYAAAATAADAQLGRLFKKLDELGLRENTIVIFTSDNGPEAIEIANASHSGVGSPGPFRGRKRSLYEGGVRLPFIVRGPGVPAGAVNDAIVAGVDILPTLAAISGATVPESLALDGEDRASVLRGKAPERTRPLHWEWRFGIAGHPWNRSPILSIREGRWKLLLNPDGSRVELYDIPKDPGESDNVADQHPELVSSLSAQALAWQKTLPPGPFDPTAGQNAYPWPKATP</sequence>
<keyword evidence="3" id="KW-0732">Signal</keyword>
<reference evidence="5" key="1">
    <citation type="submission" date="2024-05" db="EMBL/GenBank/DDBJ databases">
        <title>Planctomycetes of the genus Singulisphaera possess chitinolytic capabilities.</title>
        <authorList>
            <person name="Ivanova A."/>
        </authorList>
    </citation>
    <scope>NUCLEOTIDE SEQUENCE</scope>
    <source>
        <strain evidence="5">Ch08T</strain>
    </source>
</reference>
<evidence type="ECO:0000256" key="1">
    <source>
        <dbReference type="ARBA" id="ARBA00008779"/>
    </source>
</evidence>
<feature type="region of interest" description="Disordered" evidence="2">
    <location>
        <begin position="437"/>
        <end position="461"/>
    </location>
</feature>
<dbReference type="Gene3D" id="3.40.720.10">
    <property type="entry name" value="Alkaline Phosphatase, subunit A"/>
    <property type="match status" value="1"/>
</dbReference>
<dbReference type="Gene3D" id="3.30.1120.10">
    <property type="match status" value="1"/>
</dbReference>
<keyword evidence="5" id="KW-0378">Hydrolase</keyword>
<dbReference type="InterPro" id="IPR000917">
    <property type="entry name" value="Sulfatase_N"/>
</dbReference>
<dbReference type="GO" id="GO:0004065">
    <property type="term" value="F:arylsulfatase activity"/>
    <property type="evidence" value="ECO:0007669"/>
    <property type="project" value="TreeGrafter"/>
</dbReference>
<organism evidence="5">
    <name type="scientific">Singulisphaera sp. Ch08</name>
    <dbReference type="NCBI Taxonomy" id="3120278"/>
    <lineage>
        <taxon>Bacteria</taxon>
        <taxon>Pseudomonadati</taxon>
        <taxon>Planctomycetota</taxon>
        <taxon>Planctomycetia</taxon>
        <taxon>Isosphaerales</taxon>
        <taxon>Isosphaeraceae</taxon>
        <taxon>Singulisphaera</taxon>
    </lineage>
</organism>
<dbReference type="SUPFAM" id="SSF53649">
    <property type="entry name" value="Alkaline phosphatase-like"/>
    <property type="match status" value="1"/>
</dbReference>
<dbReference type="InterPro" id="IPR017850">
    <property type="entry name" value="Alkaline_phosphatase_core_sf"/>
</dbReference>
<comment type="similarity">
    <text evidence="1">Belongs to the sulfatase family.</text>
</comment>
<gene>
    <name evidence="5" type="ORF">V5E97_02090</name>
</gene>
<dbReference type="PANTHER" id="PTHR42693:SF33">
    <property type="entry name" value="ARYLSULFATASE"/>
    <property type="match status" value="1"/>
</dbReference>
<dbReference type="Pfam" id="PF00884">
    <property type="entry name" value="Sulfatase"/>
    <property type="match status" value="1"/>
</dbReference>
<protein>
    <submittedName>
        <fullName evidence="5">Sulfatase-like hydrolase/transferase</fullName>
    </submittedName>
</protein>
<dbReference type="AlphaFoldDB" id="A0AAU7CIU5"/>
<dbReference type="InterPro" id="IPR050738">
    <property type="entry name" value="Sulfatase"/>
</dbReference>
<name>A0AAU7CIU5_9BACT</name>
<feature type="signal peptide" evidence="3">
    <location>
        <begin position="1"/>
        <end position="20"/>
    </location>
</feature>
<feature type="chain" id="PRO_5043997439" evidence="3">
    <location>
        <begin position="21"/>
        <end position="461"/>
    </location>
</feature>
<dbReference type="EMBL" id="CP155447">
    <property type="protein sequence ID" value="XBH04832.1"/>
    <property type="molecule type" value="Genomic_DNA"/>
</dbReference>
<evidence type="ECO:0000256" key="2">
    <source>
        <dbReference type="SAM" id="MobiDB-lite"/>
    </source>
</evidence>
<dbReference type="PANTHER" id="PTHR42693">
    <property type="entry name" value="ARYLSULFATASE FAMILY MEMBER"/>
    <property type="match status" value="1"/>
</dbReference>